<evidence type="ECO:0000313" key="3">
    <source>
        <dbReference type="EMBL" id="TFK84322.1"/>
    </source>
</evidence>
<evidence type="ECO:0000256" key="1">
    <source>
        <dbReference type="SAM" id="MobiDB-lite"/>
    </source>
</evidence>
<dbReference type="InParanoid" id="A0A5C3P503"/>
<proteinExistence type="predicted"/>
<evidence type="ECO:0000313" key="4">
    <source>
        <dbReference type="Proteomes" id="UP000308197"/>
    </source>
</evidence>
<feature type="region of interest" description="Disordered" evidence="1">
    <location>
        <begin position="58"/>
        <end position="87"/>
    </location>
</feature>
<keyword evidence="2" id="KW-1133">Transmembrane helix</keyword>
<name>A0A5C3P503_9APHY</name>
<keyword evidence="4" id="KW-1185">Reference proteome</keyword>
<keyword evidence="2" id="KW-0472">Membrane</keyword>
<sequence>MAAWDRPQRAADGASSSSGRCMMCLRSGVLFVVNLVVSYVCPLMQLFRYPRRQRPVVRPSFPAKRQSMSPESMEQVSRRHPDRYMRNPPPLGISNCSCFGQTTVLSRTWTRHTRATRSRTSTRSSQL</sequence>
<dbReference type="AlphaFoldDB" id="A0A5C3P503"/>
<reference evidence="3 4" key="1">
    <citation type="journal article" date="2019" name="Nat. Ecol. Evol.">
        <title>Megaphylogeny resolves global patterns of mushroom evolution.</title>
        <authorList>
            <person name="Varga T."/>
            <person name="Krizsan K."/>
            <person name="Foldi C."/>
            <person name="Dima B."/>
            <person name="Sanchez-Garcia M."/>
            <person name="Sanchez-Ramirez S."/>
            <person name="Szollosi G.J."/>
            <person name="Szarkandi J.G."/>
            <person name="Papp V."/>
            <person name="Albert L."/>
            <person name="Andreopoulos W."/>
            <person name="Angelini C."/>
            <person name="Antonin V."/>
            <person name="Barry K.W."/>
            <person name="Bougher N.L."/>
            <person name="Buchanan P."/>
            <person name="Buyck B."/>
            <person name="Bense V."/>
            <person name="Catcheside P."/>
            <person name="Chovatia M."/>
            <person name="Cooper J."/>
            <person name="Damon W."/>
            <person name="Desjardin D."/>
            <person name="Finy P."/>
            <person name="Geml J."/>
            <person name="Haridas S."/>
            <person name="Hughes K."/>
            <person name="Justo A."/>
            <person name="Karasinski D."/>
            <person name="Kautmanova I."/>
            <person name="Kiss B."/>
            <person name="Kocsube S."/>
            <person name="Kotiranta H."/>
            <person name="LaButti K.M."/>
            <person name="Lechner B.E."/>
            <person name="Liimatainen K."/>
            <person name="Lipzen A."/>
            <person name="Lukacs Z."/>
            <person name="Mihaltcheva S."/>
            <person name="Morgado L.N."/>
            <person name="Niskanen T."/>
            <person name="Noordeloos M.E."/>
            <person name="Ohm R.A."/>
            <person name="Ortiz-Santana B."/>
            <person name="Ovrebo C."/>
            <person name="Racz N."/>
            <person name="Riley R."/>
            <person name="Savchenko A."/>
            <person name="Shiryaev A."/>
            <person name="Soop K."/>
            <person name="Spirin V."/>
            <person name="Szebenyi C."/>
            <person name="Tomsovsky M."/>
            <person name="Tulloss R.E."/>
            <person name="Uehling J."/>
            <person name="Grigoriev I.V."/>
            <person name="Vagvolgyi C."/>
            <person name="Papp T."/>
            <person name="Martin F.M."/>
            <person name="Miettinen O."/>
            <person name="Hibbett D.S."/>
            <person name="Nagy L.G."/>
        </authorList>
    </citation>
    <scope>NUCLEOTIDE SEQUENCE [LARGE SCALE GENOMIC DNA]</scope>
    <source>
        <strain evidence="3 4">HHB13444</strain>
    </source>
</reference>
<feature type="compositionally biased region" description="Polar residues" evidence="1">
    <location>
        <begin position="66"/>
        <end position="75"/>
    </location>
</feature>
<evidence type="ECO:0000256" key="2">
    <source>
        <dbReference type="SAM" id="Phobius"/>
    </source>
</evidence>
<keyword evidence="2" id="KW-0812">Transmembrane</keyword>
<gene>
    <name evidence="3" type="ORF">K466DRAFT_229557</name>
</gene>
<dbReference type="EMBL" id="ML211324">
    <property type="protein sequence ID" value="TFK84322.1"/>
    <property type="molecule type" value="Genomic_DNA"/>
</dbReference>
<accession>A0A5C3P503</accession>
<protein>
    <submittedName>
        <fullName evidence="3">Uncharacterized protein</fullName>
    </submittedName>
</protein>
<dbReference type="Proteomes" id="UP000308197">
    <property type="component" value="Unassembled WGS sequence"/>
</dbReference>
<feature type="compositionally biased region" description="Basic and acidic residues" evidence="1">
    <location>
        <begin position="76"/>
        <end position="85"/>
    </location>
</feature>
<organism evidence="3 4">
    <name type="scientific">Polyporus arcularius HHB13444</name>
    <dbReference type="NCBI Taxonomy" id="1314778"/>
    <lineage>
        <taxon>Eukaryota</taxon>
        <taxon>Fungi</taxon>
        <taxon>Dikarya</taxon>
        <taxon>Basidiomycota</taxon>
        <taxon>Agaricomycotina</taxon>
        <taxon>Agaricomycetes</taxon>
        <taxon>Polyporales</taxon>
        <taxon>Polyporaceae</taxon>
        <taxon>Polyporus</taxon>
    </lineage>
</organism>
<feature type="transmembrane region" description="Helical" evidence="2">
    <location>
        <begin position="28"/>
        <end position="47"/>
    </location>
</feature>